<evidence type="ECO:0000256" key="6">
    <source>
        <dbReference type="SAM" id="Phobius"/>
    </source>
</evidence>
<keyword evidence="2" id="KW-1003">Cell membrane</keyword>
<dbReference type="RefSeq" id="WP_302038430.1">
    <property type="nucleotide sequence ID" value="NZ_JAUKPO010000008.1"/>
</dbReference>
<feature type="domain" description="Major facilitator superfamily (MFS) profile" evidence="7">
    <location>
        <begin position="8"/>
        <end position="393"/>
    </location>
</feature>
<feature type="transmembrane region" description="Helical" evidence="6">
    <location>
        <begin position="99"/>
        <end position="124"/>
    </location>
</feature>
<name>A0ABT8RA91_9BACT</name>
<reference evidence="8" key="1">
    <citation type="submission" date="2023-07" db="EMBL/GenBank/DDBJ databases">
        <title>The genome sequence of Rhodocytophaga aerolata KACC 12507.</title>
        <authorList>
            <person name="Zhang X."/>
        </authorList>
    </citation>
    <scope>NUCLEOTIDE SEQUENCE</scope>
    <source>
        <strain evidence="8">KACC 12507</strain>
    </source>
</reference>
<protein>
    <submittedName>
        <fullName evidence="8">MFS transporter</fullName>
    </submittedName>
</protein>
<dbReference type="SUPFAM" id="SSF103473">
    <property type="entry name" value="MFS general substrate transporter"/>
    <property type="match status" value="1"/>
</dbReference>
<dbReference type="Pfam" id="PF07690">
    <property type="entry name" value="MFS_1"/>
    <property type="match status" value="2"/>
</dbReference>
<feature type="transmembrane region" description="Helical" evidence="6">
    <location>
        <begin position="249"/>
        <end position="268"/>
    </location>
</feature>
<dbReference type="PANTHER" id="PTHR43124:SF3">
    <property type="entry name" value="CHLORAMPHENICOL EFFLUX PUMP RV0191"/>
    <property type="match status" value="1"/>
</dbReference>
<keyword evidence="9" id="KW-1185">Reference proteome</keyword>
<keyword evidence="5 6" id="KW-0472">Membrane</keyword>
<accession>A0ABT8RA91</accession>
<evidence type="ECO:0000313" key="9">
    <source>
        <dbReference type="Proteomes" id="UP001168528"/>
    </source>
</evidence>
<feature type="transmembrane region" description="Helical" evidence="6">
    <location>
        <begin position="46"/>
        <end position="66"/>
    </location>
</feature>
<dbReference type="InterPro" id="IPR036259">
    <property type="entry name" value="MFS_trans_sf"/>
</dbReference>
<feature type="transmembrane region" description="Helical" evidence="6">
    <location>
        <begin position="162"/>
        <end position="182"/>
    </location>
</feature>
<dbReference type="InterPro" id="IPR020846">
    <property type="entry name" value="MFS_dom"/>
</dbReference>
<evidence type="ECO:0000256" key="3">
    <source>
        <dbReference type="ARBA" id="ARBA00022692"/>
    </source>
</evidence>
<comment type="subcellular location">
    <subcellularLocation>
        <location evidence="1">Cell membrane</location>
        <topology evidence="1">Multi-pass membrane protein</topology>
    </subcellularLocation>
</comment>
<feature type="transmembrane region" description="Helical" evidence="6">
    <location>
        <begin position="371"/>
        <end position="389"/>
    </location>
</feature>
<evidence type="ECO:0000313" key="8">
    <source>
        <dbReference type="EMBL" id="MDO1447625.1"/>
    </source>
</evidence>
<feature type="transmembrane region" description="Helical" evidence="6">
    <location>
        <begin position="275"/>
        <end position="294"/>
    </location>
</feature>
<keyword evidence="4 6" id="KW-1133">Transmembrane helix</keyword>
<dbReference type="Proteomes" id="UP001168528">
    <property type="component" value="Unassembled WGS sequence"/>
</dbReference>
<sequence>MKNKERIILLILACINFTHIIDFMIMMPLGTYLMPLFKINPQQFSFIVSAYTFSAGISGFVAAFFVDKFDRKSVLLLGYIGFIAGTFACAFAPTYELLVAARIFAGSFGGLIGAQVLSIVGDIIPFERRGTAMGTLMAAFSVASVVGVPVGLFLAAEISWHAPFIAVGLIGLVVIPLVYFYIPTMTGHIQKLSYKPSPFAVITNIVNDANQQRGLLLMIILQLGHFSIIPFIAPYMVSNVGFTEHQVTYIYLVGGALTFFTSPLVGKLADKYGKFIVLSIFIVLSAGPVFLITHMPPIPYYYVLVVTAFFFIFSGGRMIPAQAMITAVVTPQQRGGFMSINSSVQQLASGAAAMLAGAIVTTNEAGQLQNYNYVGIVGIIISLFSIVIAKKLKTVNPASEVPPQPVEAKVTAE</sequence>
<feature type="transmembrane region" description="Helical" evidence="6">
    <location>
        <begin position="215"/>
        <end position="237"/>
    </location>
</feature>
<keyword evidence="3 6" id="KW-0812">Transmembrane</keyword>
<gene>
    <name evidence="8" type="ORF">Q0590_15250</name>
</gene>
<evidence type="ECO:0000256" key="5">
    <source>
        <dbReference type="ARBA" id="ARBA00023136"/>
    </source>
</evidence>
<dbReference type="PANTHER" id="PTHR43124">
    <property type="entry name" value="PURINE EFFLUX PUMP PBUE"/>
    <property type="match status" value="1"/>
</dbReference>
<feature type="transmembrane region" description="Helical" evidence="6">
    <location>
        <begin position="300"/>
        <end position="319"/>
    </location>
</feature>
<comment type="caution">
    <text evidence="8">The sequence shown here is derived from an EMBL/GenBank/DDBJ whole genome shotgun (WGS) entry which is preliminary data.</text>
</comment>
<feature type="transmembrane region" description="Helical" evidence="6">
    <location>
        <begin position="7"/>
        <end position="26"/>
    </location>
</feature>
<feature type="transmembrane region" description="Helical" evidence="6">
    <location>
        <begin position="340"/>
        <end position="359"/>
    </location>
</feature>
<evidence type="ECO:0000256" key="4">
    <source>
        <dbReference type="ARBA" id="ARBA00022989"/>
    </source>
</evidence>
<organism evidence="8 9">
    <name type="scientific">Rhodocytophaga aerolata</name>
    <dbReference type="NCBI Taxonomy" id="455078"/>
    <lineage>
        <taxon>Bacteria</taxon>
        <taxon>Pseudomonadati</taxon>
        <taxon>Bacteroidota</taxon>
        <taxon>Cytophagia</taxon>
        <taxon>Cytophagales</taxon>
        <taxon>Rhodocytophagaceae</taxon>
        <taxon>Rhodocytophaga</taxon>
    </lineage>
</organism>
<feature type="transmembrane region" description="Helical" evidence="6">
    <location>
        <begin position="73"/>
        <end position="93"/>
    </location>
</feature>
<dbReference type="Gene3D" id="1.20.1250.20">
    <property type="entry name" value="MFS general substrate transporter like domains"/>
    <property type="match status" value="1"/>
</dbReference>
<dbReference type="PROSITE" id="PS50850">
    <property type="entry name" value="MFS"/>
    <property type="match status" value="1"/>
</dbReference>
<dbReference type="CDD" id="cd17324">
    <property type="entry name" value="MFS_NepI_like"/>
    <property type="match status" value="1"/>
</dbReference>
<dbReference type="EMBL" id="JAUKPO010000008">
    <property type="protein sequence ID" value="MDO1447625.1"/>
    <property type="molecule type" value="Genomic_DNA"/>
</dbReference>
<evidence type="ECO:0000256" key="2">
    <source>
        <dbReference type="ARBA" id="ARBA00022475"/>
    </source>
</evidence>
<dbReference type="InterPro" id="IPR050189">
    <property type="entry name" value="MFS_Efflux_Transporters"/>
</dbReference>
<evidence type="ECO:0000256" key="1">
    <source>
        <dbReference type="ARBA" id="ARBA00004651"/>
    </source>
</evidence>
<feature type="transmembrane region" description="Helical" evidence="6">
    <location>
        <begin position="136"/>
        <end position="156"/>
    </location>
</feature>
<proteinExistence type="predicted"/>
<dbReference type="InterPro" id="IPR011701">
    <property type="entry name" value="MFS"/>
</dbReference>
<evidence type="ECO:0000259" key="7">
    <source>
        <dbReference type="PROSITE" id="PS50850"/>
    </source>
</evidence>